<reference evidence="3 4" key="1">
    <citation type="submission" date="2020-08" db="EMBL/GenBank/DDBJ databases">
        <title>Genomic Encyclopedia of Type Strains, Phase IV (KMG-IV): sequencing the most valuable type-strain genomes for metagenomic binning, comparative biology and taxonomic classification.</title>
        <authorList>
            <person name="Goeker M."/>
        </authorList>
    </citation>
    <scope>NUCLEOTIDE SEQUENCE [LARGE SCALE GENOMIC DNA]</scope>
    <source>
        <strain evidence="3 4">DSM 26189</strain>
    </source>
</reference>
<proteinExistence type="predicted"/>
<dbReference type="EMBL" id="JACIDT010000021">
    <property type="protein sequence ID" value="MBB3928249.1"/>
    <property type="molecule type" value="Genomic_DNA"/>
</dbReference>
<comment type="caution">
    <text evidence="3">The sequence shown here is derived from an EMBL/GenBank/DDBJ whole genome shotgun (WGS) entry which is preliminary data.</text>
</comment>
<accession>A0A7W6BLX5</accession>
<evidence type="ECO:0000313" key="3">
    <source>
        <dbReference type="EMBL" id="MBB3928249.1"/>
    </source>
</evidence>
<dbReference type="InterPro" id="IPR036812">
    <property type="entry name" value="NAD(P)_OxRdtase_dom_sf"/>
</dbReference>
<keyword evidence="4" id="KW-1185">Reference proteome</keyword>
<dbReference type="Proteomes" id="UP000571950">
    <property type="component" value="Unassembled WGS sequence"/>
</dbReference>
<dbReference type="GO" id="GO:0005737">
    <property type="term" value="C:cytoplasm"/>
    <property type="evidence" value="ECO:0007669"/>
    <property type="project" value="TreeGrafter"/>
</dbReference>
<organism evidence="3 4">
    <name type="scientific">Sphingobium jiangsuense</name>
    <dbReference type="NCBI Taxonomy" id="870476"/>
    <lineage>
        <taxon>Bacteria</taxon>
        <taxon>Pseudomonadati</taxon>
        <taxon>Pseudomonadota</taxon>
        <taxon>Alphaproteobacteria</taxon>
        <taxon>Sphingomonadales</taxon>
        <taxon>Sphingomonadaceae</taxon>
        <taxon>Sphingobium</taxon>
    </lineage>
</organism>
<dbReference type="RefSeq" id="WP_188073538.1">
    <property type="nucleotide sequence ID" value="NZ_BSPS01000011.1"/>
</dbReference>
<dbReference type="InterPro" id="IPR023210">
    <property type="entry name" value="NADP_OxRdtase_dom"/>
</dbReference>
<dbReference type="AlphaFoldDB" id="A0A7W6BLX5"/>
<keyword evidence="1" id="KW-0560">Oxidoreductase</keyword>
<dbReference type="GO" id="GO:0016491">
    <property type="term" value="F:oxidoreductase activity"/>
    <property type="evidence" value="ECO:0007669"/>
    <property type="project" value="UniProtKB-KW"/>
</dbReference>
<dbReference type="InterPro" id="IPR050791">
    <property type="entry name" value="Aldo-Keto_reductase"/>
</dbReference>
<dbReference type="PRINTS" id="PR00069">
    <property type="entry name" value="ALDKETRDTASE"/>
</dbReference>
<feature type="domain" description="NADP-dependent oxidoreductase" evidence="2">
    <location>
        <begin position="16"/>
        <end position="307"/>
    </location>
</feature>
<sequence>MKMRKLGADGPELSAIGLGCMRMTPLTAQQGWTGKDEGIATIHAALDAGVSLLNTGDFYTMGANEMLVGEALRGRRDKAFLSVKFGAMRAPDGQFLGFDARPKAIRNFCAYSLQRLGVDEIDLYQPSRIDPAVPVEDTIGAVADLIKEGKVRYLGVSEYNADQLRRAHAVHPVTALEIEYSLASRFIEPEILPVARELGIGIVPYSVVTQGLLTGALPAELPADDIRRIFPRFQGENLHRNIAAVEALRAIAERKGATPAQIAIAWVLAQGEDLIPLVGMSNRSRLPENLGALDVALSPEDLAELDHAFAPGTFAGSRYPEGLESHVAS</sequence>
<dbReference type="Gene3D" id="3.20.20.100">
    <property type="entry name" value="NADP-dependent oxidoreductase domain"/>
    <property type="match status" value="1"/>
</dbReference>
<gene>
    <name evidence="3" type="ORF">GGR43_003993</name>
</gene>
<evidence type="ECO:0000313" key="4">
    <source>
        <dbReference type="Proteomes" id="UP000571950"/>
    </source>
</evidence>
<dbReference type="PANTHER" id="PTHR43625:SF40">
    <property type="entry name" value="ALDO-KETO REDUCTASE YAKC [NADP(+)]"/>
    <property type="match status" value="1"/>
</dbReference>
<dbReference type="SUPFAM" id="SSF51430">
    <property type="entry name" value="NAD(P)-linked oxidoreductase"/>
    <property type="match status" value="1"/>
</dbReference>
<evidence type="ECO:0000259" key="2">
    <source>
        <dbReference type="Pfam" id="PF00248"/>
    </source>
</evidence>
<evidence type="ECO:0000256" key="1">
    <source>
        <dbReference type="ARBA" id="ARBA00023002"/>
    </source>
</evidence>
<protein>
    <submittedName>
        <fullName evidence="3">Aryl-alcohol dehydrogenase-like predicted oxidoreductase</fullName>
    </submittedName>
</protein>
<dbReference type="Pfam" id="PF00248">
    <property type="entry name" value="Aldo_ket_red"/>
    <property type="match status" value="1"/>
</dbReference>
<dbReference type="PANTHER" id="PTHR43625">
    <property type="entry name" value="AFLATOXIN B1 ALDEHYDE REDUCTASE"/>
    <property type="match status" value="1"/>
</dbReference>
<dbReference type="InterPro" id="IPR020471">
    <property type="entry name" value="AKR"/>
</dbReference>
<name>A0A7W6BLX5_9SPHN</name>